<comment type="caution">
    <text evidence="1">The sequence shown here is derived from an EMBL/GenBank/DDBJ whole genome shotgun (WGS) entry which is preliminary data.</text>
</comment>
<dbReference type="Proteomes" id="UP001239111">
    <property type="component" value="Chromosome 1"/>
</dbReference>
<name>A0ACC2PI42_9HYME</name>
<evidence type="ECO:0000313" key="1">
    <source>
        <dbReference type="EMBL" id="KAJ8682994.1"/>
    </source>
</evidence>
<keyword evidence="2" id="KW-1185">Reference proteome</keyword>
<protein>
    <submittedName>
        <fullName evidence="1">Uncharacterized protein</fullName>
    </submittedName>
</protein>
<sequence>MAELHLIGTVSSAKNFEQPRLFCKWSFSTDSGWKIINGNGEGQTQECADPFSKEPVWDHPIDIHFATQTLQGSPKVLLQVFCRDEFNRIIFVSYGISSIPLRPGLHSIECHTWKPIGNWQDKLKDKFLGTTLQLKSPDVLAPLNPKASTTVSPLSSSTTTQRSINKEVTPSKKKKSKAKKSRQDEVIEKLCSCDLTAGVCDINCCCDPDCTEAQQKVFSNCLDFDTDKENDDWYCHRRPFFRHNETRFILEKVVDSLFCIASDNLPPTYPITSKVHIEDERGLKKAIDDNPSSQFKWKIDPDRLKSVSYQDFNLSNTYTHGDVIIKIGRDSLLQFELPQTGFGKACDFIKTVKFLEDWKSSCHQTKLSSKNNFLFPSNFNNITVLASPSKFNSQYLLQDCPKSVCLSVNMSICSESWTKCQNNKTVRSLCGENSCYNVVKKVRYIIYHNGSEGLKNIEVYLQLTNVSSTFKQEFEVNYKWSGLNQSKVFERSGNPGYSPGKYIFVGDEVVNKTSDTEIRSVLLNTSHPYLTLPSTDKSGVCKKIDRYPIRFLEDTKLKCSISIETTNFSTSDCIKLHNRTYEMLMGAQNFADINFDKYVSRSGNVSNNHTDFWVRIYGKIPQNVISSKIVENEIHCSGLVTSVVFNIVHSRITKPGVKKNHMIVGVGITFSQSTDLKWPKCTGKNCRDVLQVNIVSFVSFHDVSKPVRYHIAGGPNLDISLPYDFFYPFISHHSKSVGSISYQHNVFGISMIVCILFMIYKCM</sequence>
<reference evidence="1" key="1">
    <citation type="submission" date="2023-04" db="EMBL/GenBank/DDBJ databases">
        <title>A chromosome-level genome assembly of the parasitoid wasp Eretmocerus hayati.</title>
        <authorList>
            <person name="Zhong Y."/>
            <person name="Liu S."/>
            <person name="Liu Y."/>
        </authorList>
    </citation>
    <scope>NUCLEOTIDE SEQUENCE</scope>
    <source>
        <strain evidence="1">ZJU_SS_LIU_2023</strain>
    </source>
</reference>
<evidence type="ECO:0000313" key="2">
    <source>
        <dbReference type="Proteomes" id="UP001239111"/>
    </source>
</evidence>
<accession>A0ACC2PI42</accession>
<dbReference type="EMBL" id="CM056741">
    <property type="protein sequence ID" value="KAJ8682994.1"/>
    <property type="molecule type" value="Genomic_DNA"/>
</dbReference>
<proteinExistence type="predicted"/>
<gene>
    <name evidence="1" type="ORF">QAD02_018786</name>
</gene>
<organism evidence="1 2">
    <name type="scientific">Eretmocerus hayati</name>
    <dbReference type="NCBI Taxonomy" id="131215"/>
    <lineage>
        <taxon>Eukaryota</taxon>
        <taxon>Metazoa</taxon>
        <taxon>Ecdysozoa</taxon>
        <taxon>Arthropoda</taxon>
        <taxon>Hexapoda</taxon>
        <taxon>Insecta</taxon>
        <taxon>Pterygota</taxon>
        <taxon>Neoptera</taxon>
        <taxon>Endopterygota</taxon>
        <taxon>Hymenoptera</taxon>
        <taxon>Apocrita</taxon>
        <taxon>Proctotrupomorpha</taxon>
        <taxon>Chalcidoidea</taxon>
        <taxon>Aphelinidae</taxon>
        <taxon>Aphelininae</taxon>
        <taxon>Eretmocerus</taxon>
    </lineage>
</organism>